<dbReference type="InterPro" id="IPR045864">
    <property type="entry name" value="aa-tRNA-synth_II/BPL/LPL"/>
</dbReference>
<dbReference type="InterPro" id="IPR036621">
    <property type="entry name" value="Anticodon-bd_dom_sf"/>
</dbReference>
<evidence type="ECO:0000256" key="13">
    <source>
        <dbReference type="ARBA" id="ARBA00049515"/>
    </source>
</evidence>
<keyword evidence="6 14" id="KW-0479">Metal-binding</keyword>
<feature type="binding site" evidence="14">
    <location>
        <position position="355"/>
    </location>
    <ligand>
        <name>Zn(2+)</name>
        <dbReference type="ChEBI" id="CHEBI:29105"/>
        <note>catalytic</note>
    </ligand>
</feature>
<dbReference type="EMBL" id="AGBB01000121">
    <property type="protein sequence ID" value="EGY79620.1"/>
    <property type="molecule type" value="Genomic_DNA"/>
</dbReference>
<dbReference type="GO" id="GO:0046872">
    <property type="term" value="F:metal ion binding"/>
    <property type="evidence" value="ECO:0007669"/>
    <property type="project" value="UniProtKB-KW"/>
</dbReference>
<dbReference type="SUPFAM" id="SSF55186">
    <property type="entry name" value="ThrRS/AlaRS common domain"/>
    <property type="match status" value="1"/>
</dbReference>
<dbReference type="GO" id="GO:0140096">
    <property type="term" value="F:catalytic activity, acting on a protein"/>
    <property type="evidence" value="ECO:0007669"/>
    <property type="project" value="UniProtKB-ARBA"/>
</dbReference>
<dbReference type="InterPro" id="IPR033728">
    <property type="entry name" value="ThrRS_core"/>
</dbReference>
<comment type="subcellular location">
    <subcellularLocation>
        <location evidence="1 14">Cytoplasm</location>
    </subcellularLocation>
</comment>
<evidence type="ECO:0000313" key="18">
    <source>
        <dbReference type="Proteomes" id="UP000003422"/>
    </source>
</evidence>
<dbReference type="FunFam" id="3.40.50.800:FF:000001">
    <property type="entry name" value="Threonine--tRNA ligase"/>
    <property type="match status" value="1"/>
</dbReference>
<dbReference type="SMART" id="SM00863">
    <property type="entry name" value="tRNA_SAD"/>
    <property type="match status" value="1"/>
</dbReference>
<dbReference type="GO" id="GO:0000049">
    <property type="term" value="F:tRNA binding"/>
    <property type="evidence" value="ECO:0007669"/>
    <property type="project" value="UniProtKB-KW"/>
</dbReference>
<feature type="domain" description="Aminoacyl-transfer RNA synthetases class-II family profile" evidence="15">
    <location>
        <begin position="288"/>
        <end position="554"/>
    </location>
</feature>
<evidence type="ECO:0000256" key="2">
    <source>
        <dbReference type="ARBA" id="ARBA00008226"/>
    </source>
</evidence>
<keyword evidence="10 14" id="KW-0694">RNA-binding</keyword>
<dbReference type="HAMAP" id="MF_00184">
    <property type="entry name" value="Thr_tRNA_synth"/>
    <property type="match status" value="1"/>
</dbReference>
<dbReference type="Pfam" id="PF07973">
    <property type="entry name" value="tRNA_SAD"/>
    <property type="match status" value="1"/>
</dbReference>
<dbReference type="CDD" id="cd00771">
    <property type="entry name" value="ThrRS_core"/>
    <property type="match status" value="1"/>
</dbReference>
<dbReference type="Gene3D" id="3.30.980.10">
    <property type="entry name" value="Threonyl-trna Synthetase, Chain A, domain 2"/>
    <property type="match status" value="1"/>
</dbReference>
<keyword evidence="7 14" id="KW-0547">Nucleotide-binding</keyword>
<dbReference type="Proteomes" id="UP000003422">
    <property type="component" value="Unassembled WGS sequence"/>
</dbReference>
<evidence type="ECO:0000256" key="6">
    <source>
        <dbReference type="ARBA" id="ARBA00022723"/>
    </source>
</evidence>
<comment type="cofactor">
    <cofactor evidence="14">
        <name>Zn(2+)</name>
        <dbReference type="ChEBI" id="CHEBI:29105"/>
    </cofactor>
    <text evidence="14">Binds 1 zinc ion per subunit.</text>
</comment>
<evidence type="ECO:0000259" key="16">
    <source>
        <dbReference type="PROSITE" id="PS51880"/>
    </source>
</evidence>
<dbReference type="PANTHER" id="PTHR11451">
    <property type="entry name" value="THREONINE-TRNA LIGASE"/>
    <property type="match status" value="1"/>
</dbReference>
<dbReference type="GO" id="GO:0005524">
    <property type="term" value="F:ATP binding"/>
    <property type="evidence" value="ECO:0007669"/>
    <property type="project" value="UniProtKB-UniRule"/>
</dbReference>
<evidence type="ECO:0000256" key="4">
    <source>
        <dbReference type="ARBA" id="ARBA00022555"/>
    </source>
</evidence>
<name>G4D4C6_9FIRM</name>
<dbReference type="InterPro" id="IPR004154">
    <property type="entry name" value="Anticodon-bd"/>
</dbReference>
<keyword evidence="5 14" id="KW-0436">Ligase</keyword>
<dbReference type="PROSITE" id="PS50862">
    <property type="entry name" value="AA_TRNA_LIGASE_II"/>
    <property type="match status" value="1"/>
</dbReference>
<evidence type="ECO:0000256" key="1">
    <source>
        <dbReference type="ARBA" id="ARBA00004496"/>
    </source>
</evidence>
<dbReference type="CDD" id="cd01667">
    <property type="entry name" value="TGS_ThrRS"/>
    <property type="match status" value="1"/>
</dbReference>
<dbReference type="STRING" id="997350.HMPREF9129_1256"/>
<dbReference type="HOGENOM" id="CLU_008554_0_1_9"/>
<dbReference type="Pfam" id="PF02824">
    <property type="entry name" value="TGS"/>
    <property type="match status" value="1"/>
</dbReference>
<evidence type="ECO:0000256" key="8">
    <source>
        <dbReference type="ARBA" id="ARBA00022833"/>
    </source>
</evidence>
<dbReference type="InterPro" id="IPR047246">
    <property type="entry name" value="ThrRS_anticodon"/>
</dbReference>
<keyword evidence="11 14" id="KW-0648">Protein biosynthesis</keyword>
<dbReference type="Gene3D" id="3.30.930.10">
    <property type="entry name" value="Bira Bifunctional Protein, Domain 2"/>
    <property type="match status" value="1"/>
</dbReference>
<dbReference type="eggNOG" id="COG0441">
    <property type="taxonomic scope" value="Bacteria"/>
</dbReference>
<comment type="caution">
    <text evidence="17">The sequence shown here is derived from an EMBL/GenBank/DDBJ whole genome shotgun (WGS) entry which is preliminary data.</text>
</comment>
<dbReference type="SUPFAM" id="SSF52954">
    <property type="entry name" value="Class II aaRS ABD-related"/>
    <property type="match status" value="1"/>
</dbReference>
<evidence type="ECO:0000256" key="9">
    <source>
        <dbReference type="ARBA" id="ARBA00022840"/>
    </source>
</evidence>
<dbReference type="InterPro" id="IPR006195">
    <property type="entry name" value="aa-tRNA-synth_II"/>
</dbReference>
<evidence type="ECO:0000256" key="10">
    <source>
        <dbReference type="ARBA" id="ARBA00022884"/>
    </source>
</evidence>
<dbReference type="NCBIfam" id="TIGR00418">
    <property type="entry name" value="thrS"/>
    <property type="match status" value="1"/>
</dbReference>
<dbReference type="InterPro" id="IPR002320">
    <property type="entry name" value="Thr-tRNA-ligase_IIa"/>
</dbReference>
<dbReference type="GO" id="GO:0006435">
    <property type="term" value="P:threonyl-tRNA aminoacylation"/>
    <property type="evidence" value="ECO:0007669"/>
    <property type="project" value="UniProtKB-UniRule"/>
</dbReference>
<dbReference type="InterPro" id="IPR012675">
    <property type="entry name" value="Beta-grasp_dom_sf"/>
</dbReference>
<keyword evidence="8 14" id="KW-0862">Zinc</keyword>
<evidence type="ECO:0000256" key="7">
    <source>
        <dbReference type="ARBA" id="ARBA00022741"/>
    </source>
</evidence>
<dbReference type="PATRIC" id="fig|997350.3.peg.1207"/>
<dbReference type="CDD" id="cd00860">
    <property type="entry name" value="ThrRS_anticodon"/>
    <property type="match status" value="1"/>
</dbReference>
<evidence type="ECO:0000256" key="12">
    <source>
        <dbReference type="ARBA" id="ARBA00023146"/>
    </source>
</evidence>
<keyword evidence="18" id="KW-1185">Reference proteome</keyword>
<dbReference type="Gene3D" id="3.10.20.30">
    <property type="match status" value="1"/>
</dbReference>
<dbReference type="InterPro" id="IPR018163">
    <property type="entry name" value="Thr/Ala-tRNA-synth_IIc_edit"/>
</dbReference>
<feature type="domain" description="TGS" evidence="16">
    <location>
        <begin position="21"/>
        <end position="84"/>
    </location>
</feature>
<dbReference type="PRINTS" id="PR01047">
    <property type="entry name" value="TRNASYNTHTHR"/>
</dbReference>
<evidence type="ECO:0000256" key="11">
    <source>
        <dbReference type="ARBA" id="ARBA00022917"/>
    </source>
</evidence>
<dbReference type="InterPro" id="IPR012947">
    <property type="entry name" value="tRNA_SAD"/>
</dbReference>
<dbReference type="FunFam" id="3.30.980.10:FF:000005">
    <property type="entry name" value="Threonyl-tRNA synthetase, mitochondrial"/>
    <property type="match status" value="1"/>
</dbReference>
<dbReference type="PANTHER" id="PTHR11451:SF44">
    <property type="entry name" value="THREONINE--TRNA LIGASE, CHLOROPLASTIC_MITOCHONDRIAL 2"/>
    <property type="match status" value="1"/>
</dbReference>
<dbReference type="AlphaFoldDB" id="G4D4C6"/>
<dbReference type="Pfam" id="PF00587">
    <property type="entry name" value="tRNA-synt_2b"/>
    <property type="match status" value="1"/>
</dbReference>
<dbReference type="SUPFAM" id="SSF55681">
    <property type="entry name" value="Class II aaRS and biotin synthetases"/>
    <property type="match status" value="1"/>
</dbReference>
<dbReference type="FunFam" id="3.30.930.10:FF:000019">
    <property type="entry name" value="Threonine--tRNA ligase"/>
    <property type="match status" value="1"/>
</dbReference>
<keyword evidence="12 14" id="KW-0030">Aminoacyl-tRNA synthetase</keyword>
<evidence type="ECO:0000313" key="17">
    <source>
        <dbReference type="EMBL" id="EGY79620.1"/>
    </source>
</evidence>
<evidence type="ECO:0000256" key="14">
    <source>
        <dbReference type="HAMAP-Rule" id="MF_00184"/>
    </source>
</evidence>
<keyword evidence="3 14" id="KW-0963">Cytoplasm</keyword>
<proteinExistence type="inferred from homology"/>
<keyword evidence="4 14" id="KW-0820">tRNA-binding</keyword>
<dbReference type="FunFam" id="3.30.54.20:FF:000002">
    <property type="entry name" value="Threonine--tRNA ligase"/>
    <property type="match status" value="1"/>
</dbReference>
<keyword evidence="9 14" id="KW-0067">ATP-binding</keyword>
<dbReference type="SUPFAM" id="SSF81271">
    <property type="entry name" value="TGS-like"/>
    <property type="match status" value="1"/>
</dbReference>
<evidence type="ECO:0000256" key="3">
    <source>
        <dbReference type="ARBA" id="ARBA00022490"/>
    </source>
</evidence>
<dbReference type="InterPro" id="IPR012676">
    <property type="entry name" value="TGS-like"/>
</dbReference>
<dbReference type="Pfam" id="PF03129">
    <property type="entry name" value="HGTP_anticodon"/>
    <property type="match status" value="1"/>
</dbReference>
<dbReference type="GO" id="GO:0016740">
    <property type="term" value="F:transferase activity"/>
    <property type="evidence" value="ECO:0007669"/>
    <property type="project" value="UniProtKB-ARBA"/>
</dbReference>
<dbReference type="PROSITE" id="PS51880">
    <property type="entry name" value="TGS"/>
    <property type="match status" value="1"/>
</dbReference>
<comment type="similarity">
    <text evidence="2 14">Belongs to the class-II aminoacyl-tRNA synthetase family.</text>
</comment>
<dbReference type="Gene3D" id="3.40.50.800">
    <property type="entry name" value="Anticodon-binding domain"/>
    <property type="match status" value="1"/>
</dbReference>
<dbReference type="InterPro" id="IPR002314">
    <property type="entry name" value="aa-tRNA-synt_IIb"/>
</dbReference>
<organism evidence="17 18">
    <name type="scientific">Peptoniphilus indolicus ATCC 29427</name>
    <dbReference type="NCBI Taxonomy" id="997350"/>
    <lineage>
        <taxon>Bacteria</taxon>
        <taxon>Bacillati</taxon>
        <taxon>Bacillota</taxon>
        <taxon>Tissierellia</taxon>
        <taxon>Tissierellales</taxon>
        <taxon>Peptoniphilaceae</taxon>
        <taxon>Peptoniphilus</taxon>
    </lineage>
</organism>
<comment type="subunit">
    <text evidence="14">Homodimer.</text>
</comment>
<gene>
    <name evidence="14 17" type="primary">thrS</name>
    <name evidence="17" type="ORF">HMPREF9129_1256</name>
</gene>
<protein>
    <recommendedName>
        <fullName evidence="14">Threonine--tRNA ligase</fullName>
        <ecNumber evidence="14">6.1.1.3</ecNumber>
    </recommendedName>
    <alternativeName>
        <fullName evidence="14">Threonyl-tRNA synthetase</fullName>
        <shortName evidence="14">ThrRS</shortName>
    </alternativeName>
</protein>
<dbReference type="InterPro" id="IPR004095">
    <property type="entry name" value="TGS"/>
</dbReference>
<evidence type="ECO:0000259" key="15">
    <source>
        <dbReference type="PROSITE" id="PS50862"/>
    </source>
</evidence>
<dbReference type="GO" id="GO:0005737">
    <property type="term" value="C:cytoplasm"/>
    <property type="evidence" value="ECO:0007669"/>
    <property type="project" value="UniProtKB-SubCell"/>
</dbReference>
<reference evidence="17 18" key="1">
    <citation type="submission" date="2011-06" db="EMBL/GenBank/DDBJ databases">
        <authorList>
            <person name="Muzny D."/>
            <person name="Qin X."/>
            <person name="Deng J."/>
            <person name="Jiang H."/>
            <person name="Liu Y."/>
            <person name="Qu J."/>
            <person name="Song X.-Z."/>
            <person name="Zhang L."/>
            <person name="Thornton R."/>
            <person name="Coyle M."/>
            <person name="Francisco L."/>
            <person name="Jackson L."/>
            <person name="Javaid M."/>
            <person name="Korchina V."/>
            <person name="Kovar C."/>
            <person name="Mata R."/>
            <person name="Mathew T."/>
            <person name="Ngo R."/>
            <person name="Nguyen L."/>
            <person name="Nguyen N."/>
            <person name="Okwuonu G."/>
            <person name="Ongeri F."/>
            <person name="Pham C."/>
            <person name="Simmons D."/>
            <person name="Wilczek-Boney K."/>
            <person name="Hale W."/>
            <person name="Jakkamsetti A."/>
            <person name="Pham P."/>
            <person name="Ruth R."/>
            <person name="San Lucas F."/>
            <person name="Warren J."/>
            <person name="Zhang J."/>
            <person name="Zhao Z."/>
            <person name="Zhou C."/>
            <person name="Zhu D."/>
            <person name="Lee S."/>
            <person name="Bess C."/>
            <person name="Blankenburg K."/>
            <person name="Forbes L."/>
            <person name="Fu Q."/>
            <person name="Gubbala S."/>
            <person name="Hirani K."/>
            <person name="Jayaseelan J.C."/>
            <person name="Lara F."/>
            <person name="Munidasa M."/>
            <person name="Palculict T."/>
            <person name="Patil S."/>
            <person name="Pu L.-L."/>
            <person name="Saada N."/>
            <person name="Tang L."/>
            <person name="Weissenberger G."/>
            <person name="Zhu Y."/>
            <person name="Hemphill L."/>
            <person name="Shang Y."/>
            <person name="Youmans B."/>
            <person name="Ayvaz T."/>
            <person name="Ross M."/>
            <person name="Santibanez J."/>
            <person name="Aqrawi P."/>
            <person name="Gross S."/>
            <person name="Joshi V."/>
            <person name="Fowler G."/>
            <person name="Nazareth L."/>
            <person name="Reid J."/>
            <person name="Worley K."/>
            <person name="Petrosino J."/>
            <person name="Highlander S."/>
            <person name="Gibbs R."/>
        </authorList>
    </citation>
    <scope>NUCLEOTIDE SEQUENCE [LARGE SCALE GENOMIC DNA]</scope>
    <source>
        <strain evidence="17 18">ATCC 29427</strain>
    </source>
</reference>
<feature type="binding site" evidence="14">
    <location>
        <position position="406"/>
    </location>
    <ligand>
        <name>Zn(2+)</name>
        <dbReference type="ChEBI" id="CHEBI:29105"/>
        <note>catalytic</note>
    </ligand>
</feature>
<evidence type="ECO:0000256" key="5">
    <source>
        <dbReference type="ARBA" id="ARBA00022598"/>
    </source>
</evidence>
<comment type="caution">
    <text evidence="14">Lacks conserved residue(s) required for the propagation of feature annotation.</text>
</comment>
<dbReference type="EC" id="6.1.1.3" evidence="14"/>
<dbReference type="GO" id="GO:0004829">
    <property type="term" value="F:threonine-tRNA ligase activity"/>
    <property type="evidence" value="ECO:0007669"/>
    <property type="project" value="UniProtKB-UniRule"/>
</dbReference>
<accession>G4D4C6</accession>
<feature type="binding site" evidence="14">
    <location>
        <position position="531"/>
    </location>
    <ligand>
        <name>Zn(2+)</name>
        <dbReference type="ChEBI" id="CHEBI:29105"/>
        <note>catalytic</note>
    </ligand>
</feature>
<sequence length="659" mass="75787">MLGFFYCLGFAVSTKILWNILEEKMIVRLPDGSERKYDSEKTVKELILDISEGLERAAVGAVVNGEVRGKLEVVNEDCDFKVVKFEDKEGKQIFWHTTSHVMAYAIQRLYPDSKFAIGPAIDNGFYYDIDVEHRFVPEDLEKIEAEMKKIVKEAYEVEKLSLPRAEAIEMFEKAGQDYKLELIEGLEDENITLYKIGDFYDLCKGPHLDTVKNIKAIKLNSIAGAYWRGDENNKMLQRIYGISFEKKKQLDEYIERMEEAEKRDHRKLGKELELFTMHEEGPGFPFFHPNGMLVRNILLNWWRDELLQNGYGEILTPIILNEELWHKSGHWDHYKENMYFTKIDGGDYAVKPMNCPGSTIVYASSPHSYRELPIRLAEYGQVHRHELSGALHGLFRVRTFTQDDAHVYCLPSQIEEEVFKLIDLADKLYGTFGFKYTVELSTRPDDFMGDIESWNKAEAALEAALKDRGMEYTINEGDGAFYGPKIDFHLEDAIGRTWQCGTIQLDFQMPINFDLTYINENGEKARPVMLHRALFGSIERFLGILIEHFAGKFPLWLAPVQVAVIPVSDKFAEGANKVADKLRAAGLRVKLDGRAEKVGYKIREAQVKKINYMLVVGEQEIQSGKLSVRKRNGEEIKDVEVEDFIADLQKEIAEKTITE</sequence>
<dbReference type="Gene3D" id="3.30.54.20">
    <property type="match status" value="1"/>
</dbReference>
<comment type="catalytic activity">
    <reaction evidence="13 14">
        <text>tRNA(Thr) + L-threonine + ATP = L-threonyl-tRNA(Thr) + AMP + diphosphate + H(+)</text>
        <dbReference type="Rhea" id="RHEA:24624"/>
        <dbReference type="Rhea" id="RHEA-COMP:9670"/>
        <dbReference type="Rhea" id="RHEA-COMP:9704"/>
        <dbReference type="ChEBI" id="CHEBI:15378"/>
        <dbReference type="ChEBI" id="CHEBI:30616"/>
        <dbReference type="ChEBI" id="CHEBI:33019"/>
        <dbReference type="ChEBI" id="CHEBI:57926"/>
        <dbReference type="ChEBI" id="CHEBI:78442"/>
        <dbReference type="ChEBI" id="CHEBI:78534"/>
        <dbReference type="ChEBI" id="CHEBI:456215"/>
        <dbReference type="EC" id="6.1.1.3"/>
    </reaction>
</comment>